<organism evidence="2 3">
    <name type="scientific">Bradyrhizobium ottawaense</name>
    <dbReference type="NCBI Taxonomy" id="931866"/>
    <lineage>
        <taxon>Bacteria</taxon>
        <taxon>Pseudomonadati</taxon>
        <taxon>Pseudomonadota</taxon>
        <taxon>Alphaproteobacteria</taxon>
        <taxon>Hyphomicrobiales</taxon>
        <taxon>Nitrobacteraceae</taxon>
        <taxon>Bradyrhizobium</taxon>
    </lineage>
</organism>
<keyword evidence="3" id="KW-1185">Reference proteome</keyword>
<proteinExistence type="predicted"/>
<dbReference type="EMBL" id="LT629693">
    <property type="protein sequence ID" value="SDK46310.1"/>
    <property type="molecule type" value="Genomic_DNA"/>
</dbReference>
<dbReference type="EMBL" id="LT629693">
    <property type="protein sequence ID" value="SDH38003.1"/>
    <property type="molecule type" value="Genomic_DNA"/>
</dbReference>
<evidence type="ECO:0000313" key="2">
    <source>
        <dbReference type="EMBL" id="SDK46310.1"/>
    </source>
</evidence>
<evidence type="ECO:0000313" key="1">
    <source>
        <dbReference type="EMBL" id="SDH38003.1"/>
    </source>
</evidence>
<name>A0ABY0QHM4_9BRAD</name>
<sequence>MSRTFVKHLSADEVGEELAGWWIISVDVMPDGSEQSYDAVGPYDTKEFAENLLKENAL</sequence>
<accession>A0ABY0QHM4</accession>
<dbReference type="RefSeq" id="WP_157793664.1">
    <property type="nucleotide sequence ID" value="NZ_LT629693.1"/>
</dbReference>
<protein>
    <submittedName>
        <fullName evidence="2">Uncharacterized protein</fullName>
    </submittedName>
</protein>
<gene>
    <name evidence="1" type="ORF">SAMN05444163_0015</name>
    <name evidence="2" type="ORF">SAMN05444163_8174</name>
</gene>
<dbReference type="Proteomes" id="UP000198803">
    <property type="component" value="Chromosome I"/>
</dbReference>
<reference evidence="2 3" key="1">
    <citation type="submission" date="2016-10" db="EMBL/GenBank/DDBJ databases">
        <authorList>
            <person name="Varghese N."/>
            <person name="Submissions S."/>
        </authorList>
    </citation>
    <scope>NUCLEOTIDE SEQUENCE [LARGE SCALE GENOMIC DNA]</scope>
    <source>
        <strain evidence="2 3">GAS524</strain>
    </source>
</reference>
<evidence type="ECO:0000313" key="3">
    <source>
        <dbReference type="Proteomes" id="UP000198803"/>
    </source>
</evidence>